<dbReference type="OrthoDB" id="341575at2759"/>
<feature type="compositionally biased region" description="Basic and acidic residues" evidence="2">
    <location>
        <begin position="303"/>
        <end position="316"/>
    </location>
</feature>
<protein>
    <submittedName>
        <fullName evidence="3">Uncharacterized protein</fullName>
    </submittedName>
</protein>
<proteinExistence type="predicted"/>
<dbReference type="VEuPathDB" id="ToxoDB:NCLIV_022820"/>
<dbReference type="RefSeq" id="XP_003882525.1">
    <property type="nucleotide sequence ID" value="XM_003882476.1"/>
</dbReference>
<organism evidence="3 5">
    <name type="scientific">Neospora caninum (strain Liverpool)</name>
    <dbReference type="NCBI Taxonomy" id="572307"/>
    <lineage>
        <taxon>Eukaryota</taxon>
        <taxon>Sar</taxon>
        <taxon>Alveolata</taxon>
        <taxon>Apicomplexa</taxon>
        <taxon>Conoidasida</taxon>
        <taxon>Coccidia</taxon>
        <taxon>Eucoccidiorida</taxon>
        <taxon>Eimeriorina</taxon>
        <taxon>Sarcocystidae</taxon>
        <taxon>Neospora</taxon>
    </lineage>
</organism>
<feature type="compositionally biased region" description="Low complexity" evidence="2">
    <location>
        <begin position="27"/>
        <end position="39"/>
    </location>
</feature>
<keyword evidence="5" id="KW-1185">Reference proteome</keyword>
<evidence type="ECO:0000313" key="4">
    <source>
        <dbReference type="EMBL" id="CEL66470.1"/>
    </source>
</evidence>
<feature type="compositionally biased region" description="Low complexity" evidence="2">
    <location>
        <begin position="74"/>
        <end position="90"/>
    </location>
</feature>
<dbReference type="OMA" id="CSKLTHR"/>
<dbReference type="Proteomes" id="UP000007494">
    <property type="component" value="Chromosome VIIa"/>
</dbReference>
<evidence type="ECO:0000256" key="2">
    <source>
        <dbReference type="SAM" id="MobiDB-lite"/>
    </source>
</evidence>
<reference evidence="3" key="1">
    <citation type="submission" date="2011-02" db="EMBL/GenBank/DDBJ databases">
        <authorList>
            <person name="Aslett M."/>
        </authorList>
    </citation>
    <scope>NUCLEOTIDE SEQUENCE</scope>
    <source>
        <strain evidence="3">Liverpool</strain>
    </source>
</reference>
<dbReference type="EMBL" id="FR823388">
    <property type="protein sequence ID" value="CBZ52493.1"/>
    <property type="molecule type" value="Genomic_DNA"/>
</dbReference>
<name>F0VFJ9_NEOCL</name>
<feature type="coiled-coil region" evidence="1">
    <location>
        <begin position="491"/>
        <end position="522"/>
    </location>
</feature>
<dbReference type="eggNOG" id="ENOG502S7UQ">
    <property type="taxonomic scope" value="Eukaryota"/>
</dbReference>
<reference evidence="4" key="4">
    <citation type="journal article" date="2015" name="PLoS ONE">
        <title>Comprehensive Evaluation of Toxoplasma gondii VEG and Neospora caninum LIV Genomes with Tachyzoite Stage Transcriptome and Proteome Defines Novel Transcript Features.</title>
        <authorList>
            <person name="Ramaprasad A."/>
            <person name="Mourier T."/>
            <person name="Naeem R."/>
            <person name="Malas T.B."/>
            <person name="Moussa E."/>
            <person name="Panigrahi A."/>
            <person name="Vermont S.J."/>
            <person name="Otto T.D."/>
            <person name="Wastling J."/>
            <person name="Pain A."/>
        </authorList>
    </citation>
    <scope>NUCLEOTIDE SEQUENCE</scope>
    <source>
        <strain evidence="4">Liverpool</strain>
    </source>
</reference>
<feature type="region of interest" description="Disordered" evidence="2">
    <location>
        <begin position="27"/>
        <end position="377"/>
    </location>
</feature>
<keyword evidence="1" id="KW-0175">Coiled coil</keyword>
<dbReference type="EMBL" id="LN714481">
    <property type="protein sequence ID" value="CEL66470.1"/>
    <property type="molecule type" value="Genomic_DNA"/>
</dbReference>
<feature type="compositionally biased region" description="Low complexity" evidence="2">
    <location>
        <begin position="210"/>
        <end position="221"/>
    </location>
</feature>
<evidence type="ECO:0000313" key="5">
    <source>
        <dbReference type="Proteomes" id="UP000007494"/>
    </source>
</evidence>
<evidence type="ECO:0000256" key="1">
    <source>
        <dbReference type="SAM" id="Coils"/>
    </source>
</evidence>
<evidence type="ECO:0000313" key="3">
    <source>
        <dbReference type="EMBL" id="CBZ52493.1"/>
    </source>
</evidence>
<sequence>MAAAPGKVVVVPPPVLKKPNIVIKKPLVPVSPAAGVKKPGSGGPVKPPPPKPVLVSKKLPGEDAGPPGKKPFLKPAAKPSANAKAAPSKSVQDNSVKAAKAAKQAAKPVSKKAGGAEPGATGKAKAAKAGATAKTTSSGGFFSRMFRRKKDEAPEEQPKPVVVKPVPKFEKVQPRKFVGKKLGTGSPTAKAFQPRFGKADGSPSASPKFGLAADDLCAGAGPKLKASETPPAVKALGSSAPPGGPKPPAVSPKPPVGLPPLKAPKGLGAKEATDGKGPGPSPGGLKPGLPKILPKKPPAAPGLEKKLEVKKVEIVPKKLPSASEKAKESGKEPPPGKSSEGSKTDAKSSGAENDGKKPSPVGLGKQREALKGAPAPKRTLADLLAKGSAAAAEPAEKDNSLVGKVKSFLGGNPQYIPEDEKDLKSPDVSEDVLNLVREGVEASPAEQNAIKNAVRAVYELIDGKLGPEPVAKEVQKDNPKVVEARDWIAVAQEIKASAVAVRTALENLKKEKERAFQDLLNAPFKDSAKFRSLAEPVISAIQERPETASLSSRAIQAELADVVAHHQAVTDLKAYLEKEPNIARSIVDAYKFKAQPAAGAKAPTAGAARGPTGTAGGVKVTSAVGGAKFRTAAAGRPGFDKVGTASSRALGGGAVKRLGAKGRGPQPKESLNTMAEKLFNEAMTALTAAFGEKYRAAILIGVVHELESTLTIPKGTCWLADILLTADKTTGIFDHHQVLTYMFGFFDSTSYLRFRECSKLTHRAVEMDLDKRLYHLPLQTQSALTDIGYFYHAVSFFCRAAARLAPLDRMKYLPPSVLKAAEWMVPVSRDALRSHVFVSLDRLPHDMISLAEAERPLPHLWRKSHSKVDPLGKAISTEIDLHDFISEYRQRVSVVRDEIVWQHPVDDLDEDSVCALVQHLFKILKQIAERHNGFCLFRRSEYLINTDIHITHRIWLQCVVSWGGVLEVPESMKRLYLTISDNFSWDG</sequence>
<accession>F0VFJ9</accession>
<feature type="compositionally biased region" description="Pro residues" evidence="2">
    <location>
        <begin position="242"/>
        <end position="262"/>
    </location>
</feature>
<dbReference type="InParanoid" id="F0VFJ9"/>
<feature type="compositionally biased region" description="Basic and acidic residues" evidence="2">
    <location>
        <begin position="149"/>
        <end position="158"/>
    </location>
</feature>
<dbReference type="AlphaFoldDB" id="F0VFJ9"/>
<reference evidence="3" key="2">
    <citation type="submission" date="2011-03" db="EMBL/GenBank/DDBJ databases">
        <title>Comparative genomics and transcriptomics of Neospora caninum and Toxoplasma gondii.</title>
        <authorList>
            <person name="Reid A.J."/>
            <person name="Sohal A."/>
            <person name="Harris D."/>
            <person name="Quail M."/>
            <person name="Sanders M."/>
            <person name="Berriman M."/>
            <person name="Wastling J.M."/>
            <person name="Pain A."/>
        </authorList>
    </citation>
    <scope>NUCLEOTIDE SEQUENCE</scope>
    <source>
        <strain evidence="3">Liverpool</strain>
    </source>
</reference>
<gene>
    <name evidence="4" type="ORF">BN1204_022820</name>
    <name evidence="3" type="ORF">NCLIV_022820</name>
</gene>
<reference evidence="5" key="3">
    <citation type="journal article" date="2012" name="PLoS Pathog.">
        <title>Comparative genomics of the apicomplexan parasites Toxoplasma gondii and Neospora caninum: Coccidia differing in host range and transmission strategy.</title>
        <authorList>
            <person name="Reid A.J."/>
            <person name="Vermont S.J."/>
            <person name="Cotton J.A."/>
            <person name="Harris D."/>
            <person name="Hill-Cawthorne G.A."/>
            <person name="Konen-Waisman S."/>
            <person name="Latham S.M."/>
            <person name="Mourier T."/>
            <person name="Norton R."/>
            <person name="Quail M.A."/>
            <person name="Sanders M."/>
            <person name="Shanmugam D."/>
            <person name="Sohal A."/>
            <person name="Wasmuth J.D."/>
            <person name="Brunk B."/>
            <person name="Grigg M.E."/>
            <person name="Howard J.C."/>
            <person name="Parkinson J."/>
            <person name="Roos D.S."/>
            <person name="Trees A.J."/>
            <person name="Berriman M."/>
            <person name="Pain A."/>
            <person name="Wastling J.M."/>
        </authorList>
    </citation>
    <scope>NUCLEOTIDE SEQUENCE [LARGE SCALE GENOMIC DNA]</scope>
    <source>
        <strain evidence="5">Liverpool</strain>
    </source>
</reference>
<feature type="compositionally biased region" description="Low complexity" evidence="2">
    <location>
        <begin position="283"/>
        <end position="292"/>
    </location>
</feature>
<dbReference type="GeneID" id="13444573"/>
<feature type="compositionally biased region" description="Low complexity" evidence="2">
    <location>
        <begin position="97"/>
        <end position="140"/>
    </location>
</feature>